<dbReference type="Gene3D" id="1.20.1270.70">
    <property type="entry name" value="Designed single chain three-helix bundle"/>
    <property type="match status" value="1"/>
</dbReference>
<proteinExistence type="predicted"/>
<dbReference type="Pfam" id="PF05031">
    <property type="entry name" value="NEAT"/>
    <property type="match status" value="1"/>
</dbReference>
<keyword evidence="7" id="KW-1133">Transmembrane helix</keyword>
<feature type="signal peptide" evidence="8">
    <location>
        <begin position="1"/>
        <end position="36"/>
    </location>
</feature>
<sequence length="594" mass="63347">MATKSTKQGGSLLKRGLTLFLAIALTLNTNIMQVFAAGDAPTEPGTYTVPIESLVSKAPLPAVQSAFAGAFGNSAEVTVDESGNKVATVRAQHMIINFGGEYHANIKTIDGATYHSYKTELYSPAFGDPSVTEAIEVPDEISFPLPAANGDGSYAITLTVDFMDVFMGGGNPYPTGVTLTLDFVNAVAHTTGLSNLIASYEGLNEEDYTAETWSALQAVLVQAREMAANGASMADINAMIAQLQAAKDNLEWKGGSYSKVDAALAKIPADSSLYTEESWNALMAAKDAVQRGLTPDRQEEIDAWAVEIEGKIAALVYRDADYAKVDQAVAGVPKDLSKYTDESVKTLQNALDGVVRDLKINEQARVDKMASDINAAVKALTEKNTSGNTGKDTPGNTDGTLDKDNLADGIYKVSVKLWHATNNNPSMAAASMKESARITVKNGVPTMYVYTQPMTFGSITASLQELKIADLNGNYAVASVGSKDASGNPTSFSFGLPHTQEYIMVKVNPHVEMMGNQDLDARIRVDYASLEKESDNPDDPSIDLTGTDIKGGNSSAPKTGDNSDVLMYGLLASAFASIILLMVFTRKRRENVNE</sequence>
<keyword evidence="5" id="KW-0572">Peptidoglycan-anchor</keyword>
<evidence type="ECO:0000256" key="6">
    <source>
        <dbReference type="SAM" id="MobiDB-lite"/>
    </source>
</evidence>
<dbReference type="OrthoDB" id="9806398at2"/>
<feature type="domain" description="NEAT" evidence="10">
    <location>
        <begin position="406"/>
        <end position="541"/>
    </location>
</feature>
<dbReference type="RefSeq" id="WP_109712904.1">
    <property type="nucleotide sequence ID" value="NZ_QGDS01000011.1"/>
</dbReference>
<dbReference type="PROSITE" id="PS50847">
    <property type="entry name" value="GRAM_POS_ANCHORING"/>
    <property type="match status" value="1"/>
</dbReference>
<name>A0A315ZTL9_9FIRM</name>
<accession>A0A315ZTL9</accession>
<evidence type="ECO:0000313" key="11">
    <source>
        <dbReference type="EMBL" id="SUQ15249.1"/>
    </source>
</evidence>
<evidence type="ECO:0000259" key="9">
    <source>
        <dbReference type="PROSITE" id="PS50847"/>
    </source>
</evidence>
<comment type="subcellular location">
    <subcellularLocation>
        <location evidence="1">Cell envelope</location>
    </subcellularLocation>
</comment>
<dbReference type="Gene3D" id="2.60.40.1850">
    <property type="match status" value="1"/>
</dbReference>
<keyword evidence="7" id="KW-0812">Transmembrane</keyword>
<evidence type="ECO:0000256" key="8">
    <source>
        <dbReference type="SAM" id="SignalP"/>
    </source>
</evidence>
<dbReference type="PROSITE" id="PS50978">
    <property type="entry name" value="NEAT"/>
    <property type="match status" value="1"/>
</dbReference>
<dbReference type="EMBL" id="UHJJ01000011">
    <property type="protein sequence ID" value="SUQ15249.1"/>
    <property type="molecule type" value="Genomic_DNA"/>
</dbReference>
<evidence type="ECO:0000256" key="5">
    <source>
        <dbReference type="ARBA" id="ARBA00023088"/>
    </source>
</evidence>
<evidence type="ECO:0000256" key="7">
    <source>
        <dbReference type="SAM" id="Phobius"/>
    </source>
</evidence>
<keyword evidence="7" id="KW-0472">Membrane</keyword>
<evidence type="ECO:0000313" key="12">
    <source>
        <dbReference type="Proteomes" id="UP000254051"/>
    </source>
</evidence>
<dbReference type="SUPFAM" id="SSF158911">
    <property type="entry name" value="NEAT domain-like"/>
    <property type="match status" value="1"/>
</dbReference>
<dbReference type="Gene3D" id="1.20.1270.90">
    <property type="entry name" value="AF1782-like"/>
    <property type="match status" value="2"/>
</dbReference>
<dbReference type="InterPro" id="IPR006635">
    <property type="entry name" value="NEAT_dom"/>
</dbReference>
<evidence type="ECO:0000256" key="3">
    <source>
        <dbReference type="ARBA" id="ARBA00022525"/>
    </source>
</evidence>
<keyword evidence="12" id="KW-1185">Reference proteome</keyword>
<dbReference type="Proteomes" id="UP000254051">
    <property type="component" value="Unassembled WGS sequence"/>
</dbReference>
<keyword evidence="4 8" id="KW-0732">Signal</keyword>
<evidence type="ECO:0000259" key="10">
    <source>
        <dbReference type="PROSITE" id="PS50978"/>
    </source>
</evidence>
<feature type="domain" description="Gram-positive cocci surface proteins LPxTG" evidence="9">
    <location>
        <begin position="556"/>
        <end position="594"/>
    </location>
</feature>
<dbReference type="SMART" id="SM00725">
    <property type="entry name" value="NEAT"/>
    <property type="match status" value="1"/>
</dbReference>
<feature type="chain" id="PRO_5043163466" evidence="8">
    <location>
        <begin position="37"/>
        <end position="594"/>
    </location>
</feature>
<dbReference type="AlphaFoldDB" id="A0A315ZTL9"/>
<feature type="region of interest" description="Disordered" evidence="6">
    <location>
        <begin position="530"/>
        <end position="558"/>
    </location>
</feature>
<reference evidence="12" key="1">
    <citation type="submission" date="2017-07" db="EMBL/GenBank/DDBJ databases">
        <authorList>
            <person name="Varghese N."/>
            <person name="Submissions S."/>
        </authorList>
    </citation>
    <scope>NUCLEOTIDE SEQUENCE [LARGE SCALE GENOMIC DNA]</scope>
    <source>
        <strain evidence="12">NLAE-zl-C134</strain>
    </source>
</reference>
<dbReference type="InterPro" id="IPR019931">
    <property type="entry name" value="LPXTG_anchor"/>
</dbReference>
<dbReference type="InterPro" id="IPR037250">
    <property type="entry name" value="NEAT_dom_sf"/>
</dbReference>
<evidence type="ECO:0000256" key="2">
    <source>
        <dbReference type="ARBA" id="ARBA00022512"/>
    </source>
</evidence>
<organism evidence="11 12">
    <name type="scientific">Faecalicatena contorta</name>
    <dbReference type="NCBI Taxonomy" id="39482"/>
    <lineage>
        <taxon>Bacteria</taxon>
        <taxon>Bacillati</taxon>
        <taxon>Bacillota</taxon>
        <taxon>Clostridia</taxon>
        <taxon>Lachnospirales</taxon>
        <taxon>Lachnospiraceae</taxon>
        <taxon>Faecalicatena</taxon>
    </lineage>
</organism>
<protein>
    <submittedName>
        <fullName evidence="11">Iron Transport-associated domain-containing protein</fullName>
    </submittedName>
</protein>
<evidence type="ECO:0000256" key="1">
    <source>
        <dbReference type="ARBA" id="ARBA00004196"/>
    </source>
</evidence>
<feature type="transmembrane region" description="Helical" evidence="7">
    <location>
        <begin position="565"/>
        <end position="584"/>
    </location>
</feature>
<keyword evidence="3" id="KW-0964">Secreted</keyword>
<dbReference type="GO" id="GO:0030313">
    <property type="term" value="C:cell envelope"/>
    <property type="evidence" value="ECO:0007669"/>
    <property type="project" value="UniProtKB-SubCell"/>
</dbReference>
<keyword evidence="2" id="KW-0134">Cell wall</keyword>
<dbReference type="CDD" id="cd06920">
    <property type="entry name" value="NEAT"/>
    <property type="match status" value="1"/>
</dbReference>
<evidence type="ECO:0000256" key="4">
    <source>
        <dbReference type="ARBA" id="ARBA00022729"/>
    </source>
</evidence>
<gene>
    <name evidence="11" type="ORF">SAMN05216529_11134</name>
</gene>